<organism evidence="1 2">
    <name type="scientific">Leptospira mayottensis 200901122</name>
    <dbReference type="NCBI Taxonomy" id="1193010"/>
    <lineage>
        <taxon>Bacteria</taxon>
        <taxon>Pseudomonadati</taxon>
        <taxon>Spirochaetota</taxon>
        <taxon>Spirochaetia</taxon>
        <taxon>Leptospirales</taxon>
        <taxon>Leptospiraceae</taxon>
        <taxon>Leptospira</taxon>
    </lineage>
</organism>
<comment type="caution">
    <text evidence="1">The sequence shown here is derived from an EMBL/GenBank/DDBJ whole genome shotgun (WGS) entry which is preliminary data.</text>
</comment>
<protein>
    <submittedName>
        <fullName evidence="1">Uncharacterized protein</fullName>
    </submittedName>
</protein>
<sequence>MNGSQHEDQHRFGFDVNVMGRTKRHIDHFAKCRFSCR</sequence>
<dbReference type="Proteomes" id="UP000001343">
    <property type="component" value="Unassembled WGS sequence"/>
</dbReference>
<proteinExistence type="predicted"/>
<evidence type="ECO:0000313" key="1">
    <source>
        <dbReference type="EMBL" id="EKR99213.1"/>
    </source>
</evidence>
<dbReference type="EMBL" id="AKWM02000058">
    <property type="protein sequence ID" value="EKR99213.1"/>
    <property type="molecule type" value="Genomic_DNA"/>
</dbReference>
<dbReference type="AlphaFoldDB" id="A0AA87ML42"/>
<accession>A0AA87ML42</accession>
<gene>
    <name evidence="1" type="ORF">LEP1GSC125_3617</name>
</gene>
<name>A0AA87ML42_9LEPT</name>
<evidence type="ECO:0000313" key="2">
    <source>
        <dbReference type="Proteomes" id="UP000001343"/>
    </source>
</evidence>
<reference evidence="1 2" key="1">
    <citation type="journal article" date="2014" name="Int. J. Syst. Evol. Microbiol.">
        <title>Leptospira mayottensis sp. nov., a pathogenic species of the genus Leptospira isolated from humans.</title>
        <authorList>
            <person name="Bourhy P."/>
            <person name="Collet L."/>
            <person name="Brisse S."/>
            <person name="Picardeau M."/>
        </authorList>
    </citation>
    <scope>NUCLEOTIDE SEQUENCE [LARGE SCALE GENOMIC DNA]</scope>
    <source>
        <strain evidence="1 2">200901122</strain>
    </source>
</reference>